<dbReference type="eggNOG" id="ENOG502S0CM">
    <property type="taxonomic scope" value="Eukaryota"/>
</dbReference>
<evidence type="ECO:0000256" key="2">
    <source>
        <dbReference type="SAM" id="Phobius"/>
    </source>
</evidence>
<dbReference type="Proteomes" id="UP000007796">
    <property type="component" value="Unassembled WGS sequence"/>
</dbReference>
<dbReference type="STRING" id="655863.F0XPV9"/>
<dbReference type="HOGENOM" id="CLU_015358_0_0_1"/>
<dbReference type="GeneID" id="25980744"/>
<keyword evidence="2" id="KW-0812">Transmembrane</keyword>
<accession>F0XPV9</accession>
<evidence type="ECO:0000313" key="3">
    <source>
        <dbReference type="EMBL" id="EFX00221.1"/>
    </source>
</evidence>
<dbReference type="EMBL" id="GL629801">
    <property type="protein sequence ID" value="EFX00221.1"/>
    <property type="molecule type" value="Genomic_DNA"/>
</dbReference>
<dbReference type="RefSeq" id="XP_014169703.1">
    <property type="nucleotide sequence ID" value="XM_014314228.1"/>
</dbReference>
<keyword evidence="2" id="KW-0472">Membrane</keyword>
<feature type="transmembrane region" description="Helical" evidence="2">
    <location>
        <begin position="503"/>
        <end position="525"/>
    </location>
</feature>
<protein>
    <submittedName>
        <fullName evidence="3">Uncharacterized protein</fullName>
    </submittedName>
</protein>
<reference evidence="3 4" key="1">
    <citation type="journal article" date="2011" name="Proc. Natl. Acad. Sci. U.S.A.">
        <title>Genome and transcriptome analyses of the mountain pine beetle-fungal symbiont Grosmannia clavigera, a lodgepole pine pathogen.</title>
        <authorList>
            <person name="DiGuistini S."/>
            <person name="Wang Y."/>
            <person name="Liao N.Y."/>
            <person name="Taylor G."/>
            <person name="Tanguay P."/>
            <person name="Feau N."/>
            <person name="Henrissat B."/>
            <person name="Chan S.K."/>
            <person name="Hesse-Orce U."/>
            <person name="Alamouti S.M."/>
            <person name="Tsui C.K.M."/>
            <person name="Docking R.T."/>
            <person name="Levasseur A."/>
            <person name="Haridas S."/>
            <person name="Robertson G."/>
            <person name="Birol I."/>
            <person name="Holt R.A."/>
            <person name="Marra M.A."/>
            <person name="Hamelin R.C."/>
            <person name="Hirst M."/>
            <person name="Jones S.J.M."/>
            <person name="Bohlmann J."/>
            <person name="Breuil C."/>
        </authorList>
    </citation>
    <scope>NUCLEOTIDE SEQUENCE [LARGE SCALE GENOMIC DNA]</scope>
    <source>
        <strain evidence="4">kw1407 / UAMH 11150</strain>
    </source>
</reference>
<proteinExistence type="predicted"/>
<evidence type="ECO:0000313" key="4">
    <source>
        <dbReference type="Proteomes" id="UP000007796"/>
    </source>
</evidence>
<dbReference type="OrthoDB" id="4925544at2759"/>
<gene>
    <name evidence="3" type="ORF">CMQ_7223</name>
</gene>
<keyword evidence="2" id="KW-1133">Transmembrane helix</keyword>
<dbReference type="InParanoid" id="F0XPV9"/>
<name>F0XPV9_GROCL</name>
<feature type="compositionally biased region" description="Polar residues" evidence="1">
    <location>
        <begin position="87"/>
        <end position="97"/>
    </location>
</feature>
<evidence type="ECO:0000256" key="1">
    <source>
        <dbReference type="SAM" id="MobiDB-lite"/>
    </source>
</evidence>
<keyword evidence="4" id="KW-1185">Reference proteome</keyword>
<feature type="region of interest" description="Disordered" evidence="1">
    <location>
        <begin position="25"/>
        <end position="117"/>
    </location>
</feature>
<sequence>MDTAAPFGVSDETCSLADSAYELISSTDGESQDGRGTDSVADSLDVYPRADDVHSLNGNDAAYDDDDVDEESASENDDANHEPICTPASTSTPSNSRLYPGRHGSNEDAVNCRSSQTDSIQYAEHVLGSPSTQSLSNLEYDKSGDGNGPTPLVHSIEFSESDICLDKVSVKHTIRDFGDAESAAIAGALNMTDPPRRLAATIRQTMSHYCLSTREPLKVLYVGSEAGYNDIMYKISSALLASASHNRSSPGSEHHSPTPSIYNIMPISSFGSSKVPEIDEIQLMGVSDYYIKVERCIEADETVSEGEASPNEMVYSIKLDNEETYASVFSPHGSAVRPQWSLPHVAVFYVSGNDDDRAEKTRNAAWEFMTRHAVPSIFISHAQSFSQPTGTGRWRDFVDQAAVHLCLESRDPERLIIPERLPIDLVSFLNIDARQMNRNLAYLTGLHEPSKAMTNDSVGKLQKEGYRAGAVTAVRFLCRGNYFRTKLSRTVDEISGQLGAGRLFTMVVAAIGALMWFYILLYIPFISPSFTGQQSVVAATVSASTVSSLTDTATSSVLSTSSVATTSTSTCFAPSLTPTVTISLTSTTTVKLQVSESSSSAVQFGGNHEILVKVPSGTKTTWLAKGAIDIDVWRGQELLKSRLSTTDEGIIIEINKKDAYGVMNVSIVTTRRPKINETFAVDFGKPTMLRVLEIGAKTWLDSARTAANIWLDAAMRAEGAVHPYIDHVVDLLPNADDVLQGATMAATSMADVVDSMKHAGQAAYDTASRATQDLKGQMSASLEGAVDSAKRDARAVLDRGLLPLDHARGSLQLAVLRAQIASKLWWMQVNGQRAKHADYEAKAAVFLRESEKALKANAKTGAQSGTGDRNSHQGCQMEKYRWCHSFGSRLWKKTSASEPGSSWKFLRRGREVRG</sequence>
<feature type="compositionally biased region" description="Acidic residues" evidence="1">
    <location>
        <begin position="62"/>
        <end position="77"/>
    </location>
</feature>
<organism evidence="4">
    <name type="scientific">Grosmannia clavigera (strain kw1407 / UAMH 11150)</name>
    <name type="common">Blue stain fungus</name>
    <name type="synonym">Graphiocladiella clavigera</name>
    <dbReference type="NCBI Taxonomy" id="655863"/>
    <lineage>
        <taxon>Eukaryota</taxon>
        <taxon>Fungi</taxon>
        <taxon>Dikarya</taxon>
        <taxon>Ascomycota</taxon>
        <taxon>Pezizomycotina</taxon>
        <taxon>Sordariomycetes</taxon>
        <taxon>Sordariomycetidae</taxon>
        <taxon>Ophiostomatales</taxon>
        <taxon>Ophiostomataceae</taxon>
        <taxon>Leptographium</taxon>
    </lineage>
</organism>
<dbReference type="AlphaFoldDB" id="F0XPV9"/>